<evidence type="ECO:0000313" key="8">
    <source>
        <dbReference type="Proteomes" id="UP000053342"/>
    </source>
</evidence>
<feature type="transmembrane region" description="Helical" evidence="6">
    <location>
        <begin position="219"/>
        <end position="242"/>
    </location>
</feature>
<dbReference type="GeneID" id="27353007"/>
<dbReference type="Pfam" id="PF07690">
    <property type="entry name" value="MFS_1"/>
    <property type="match status" value="1"/>
</dbReference>
<keyword evidence="4 6" id="KW-1133">Transmembrane helix</keyword>
<comment type="subcellular location">
    <subcellularLocation>
        <location evidence="1">Membrane</location>
        <topology evidence="1">Multi-pass membrane protein</topology>
    </subcellularLocation>
</comment>
<dbReference type="AlphaFoldDB" id="A0A0D2EKA6"/>
<feature type="transmembrane region" description="Helical" evidence="6">
    <location>
        <begin position="328"/>
        <end position="348"/>
    </location>
</feature>
<keyword evidence="3 6" id="KW-0812">Transmembrane</keyword>
<evidence type="ECO:0000256" key="4">
    <source>
        <dbReference type="ARBA" id="ARBA00022989"/>
    </source>
</evidence>
<evidence type="ECO:0008006" key="9">
    <source>
        <dbReference type="Google" id="ProtNLM"/>
    </source>
</evidence>
<evidence type="ECO:0000256" key="2">
    <source>
        <dbReference type="ARBA" id="ARBA00022448"/>
    </source>
</evidence>
<dbReference type="OrthoDB" id="6730379at2759"/>
<dbReference type="GO" id="GO:0022857">
    <property type="term" value="F:transmembrane transporter activity"/>
    <property type="evidence" value="ECO:0007669"/>
    <property type="project" value="InterPro"/>
</dbReference>
<dbReference type="EMBL" id="KN847332">
    <property type="protein sequence ID" value="KIW48334.1"/>
    <property type="molecule type" value="Genomic_DNA"/>
</dbReference>
<reference evidence="7 8" key="1">
    <citation type="submission" date="2015-01" db="EMBL/GenBank/DDBJ databases">
        <title>The Genome Sequence of Exophiala oligosperma CBS72588.</title>
        <authorList>
            <consortium name="The Broad Institute Genomics Platform"/>
            <person name="Cuomo C."/>
            <person name="de Hoog S."/>
            <person name="Gorbushina A."/>
            <person name="Stielow B."/>
            <person name="Teixiera M."/>
            <person name="Abouelleil A."/>
            <person name="Chapman S.B."/>
            <person name="Priest M."/>
            <person name="Young S.K."/>
            <person name="Wortman J."/>
            <person name="Nusbaum C."/>
            <person name="Birren B."/>
        </authorList>
    </citation>
    <scope>NUCLEOTIDE SEQUENCE [LARGE SCALE GENOMIC DNA]</scope>
    <source>
        <strain evidence="7 8">CBS 72588</strain>
    </source>
</reference>
<name>A0A0D2EKA6_9EURO</name>
<accession>A0A0D2EKA6</accession>
<dbReference type="Gene3D" id="1.20.1250.20">
    <property type="entry name" value="MFS general substrate transporter like domains"/>
    <property type="match status" value="1"/>
</dbReference>
<dbReference type="HOGENOM" id="CLU_001265_0_5_1"/>
<sequence length="517" mass="59594">MSVENTQKSLAGDVVARPEKEFDVDEKQTGHDFDTGDIIDTADYTPEQYKKIRWKADLYLMPLLFFVDGIQIVDKNAISIQAVFGMRQDTNLHGQQYQWLTTIFYLIYLVAEFPSVYILQRWKVGWTLSFYMLGWGVCVICISAAQNFATLIALRALQGMFESAVKPGFLQITQAWYKTEEHSSRSLLWQSSEGVIAVICNLILYGIARHAEHHSGLAAWRCVSLFLGALTIVGSVWSFFILGTPHEVRWLSNEEKRIATARVIENGAGQDTTGKRWDWDQVWEALRDPQFYFSFLNTFITCIPNGGITSFAYLMYESFGFDSYQSMLYGLPRISVYTFLFIGVAWYTQKVQNQRLWITLPCCLIPFAGMLAMSLLPNDPQYKWIKWGMFMLTIVFNLATFVAWSLLPSNFLGKTKYSFSSGMTLVAYCTGNMVGSQVFRTKDAPRYTLGTIVCSACFGLQFFVLLCWRLYYMWENKRRDRLMVEMGVSEEDRVRLARELGQQDKTDRQNIYIRYAM</sequence>
<protein>
    <recommendedName>
        <fullName evidence="9">Major facilitator superfamily (MFS) profile domain-containing protein</fullName>
    </recommendedName>
</protein>
<feature type="transmembrane region" description="Helical" evidence="6">
    <location>
        <begin position="187"/>
        <end position="207"/>
    </location>
</feature>
<feature type="transmembrane region" description="Helical" evidence="6">
    <location>
        <begin position="447"/>
        <end position="471"/>
    </location>
</feature>
<dbReference type="InterPro" id="IPR011701">
    <property type="entry name" value="MFS"/>
</dbReference>
<feature type="transmembrane region" description="Helical" evidence="6">
    <location>
        <begin position="291"/>
        <end position="316"/>
    </location>
</feature>
<keyword evidence="2" id="KW-0813">Transport</keyword>
<evidence type="ECO:0000313" key="7">
    <source>
        <dbReference type="EMBL" id="KIW48334.1"/>
    </source>
</evidence>
<organism evidence="7 8">
    <name type="scientific">Exophiala oligosperma</name>
    <dbReference type="NCBI Taxonomy" id="215243"/>
    <lineage>
        <taxon>Eukaryota</taxon>
        <taxon>Fungi</taxon>
        <taxon>Dikarya</taxon>
        <taxon>Ascomycota</taxon>
        <taxon>Pezizomycotina</taxon>
        <taxon>Eurotiomycetes</taxon>
        <taxon>Chaetothyriomycetidae</taxon>
        <taxon>Chaetothyriales</taxon>
        <taxon>Herpotrichiellaceae</taxon>
        <taxon>Exophiala</taxon>
    </lineage>
</organism>
<dbReference type="VEuPathDB" id="FungiDB:PV06_00933"/>
<dbReference type="PANTHER" id="PTHR43791:SF7">
    <property type="entry name" value="MAJOR FACILITATOR SUPERFAMILY (MFS) PROFILE DOMAIN-CONTAINING PROTEIN"/>
    <property type="match status" value="1"/>
</dbReference>
<evidence type="ECO:0000256" key="5">
    <source>
        <dbReference type="ARBA" id="ARBA00023136"/>
    </source>
</evidence>
<dbReference type="Proteomes" id="UP000053342">
    <property type="component" value="Unassembled WGS sequence"/>
</dbReference>
<dbReference type="InterPro" id="IPR036259">
    <property type="entry name" value="MFS_trans_sf"/>
</dbReference>
<evidence type="ECO:0000256" key="1">
    <source>
        <dbReference type="ARBA" id="ARBA00004141"/>
    </source>
</evidence>
<proteinExistence type="predicted"/>
<feature type="transmembrane region" description="Helical" evidence="6">
    <location>
        <begin position="98"/>
        <end position="119"/>
    </location>
</feature>
<feature type="transmembrane region" description="Helical" evidence="6">
    <location>
        <begin position="388"/>
        <end position="407"/>
    </location>
</feature>
<dbReference type="PANTHER" id="PTHR43791">
    <property type="entry name" value="PERMEASE-RELATED"/>
    <property type="match status" value="1"/>
</dbReference>
<dbReference type="SUPFAM" id="SSF103473">
    <property type="entry name" value="MFS general substrate transporter"/>
    <property type="match status" value="1"/>
</dbReference>
<evidence type="ECO:0000256" key="3">
    <source>
        <dbReference type="ARBA" id="ARBA00022692"/>
    </source>
</evidence>
<gene>
    <name evidence="7" type="ORF">PV06_00933</name>
</gene>
<dbReference type="RefSeq" id="XP_016268550.1">
    <property type="nucleotide sequence ID" value="XM_016401497.1"/>
</dbReference>
<keyword evidence="8" id="KW-1185">Reference proteome</keyword>
<keyword evidence="5 6" id="KW-0472">Membrane</keyword>
<evidence type="ECO:0000256" key="6">
    <source>
        <dbReference type="SAM" id="Phobius"/>
    </source>
</evidence>
<feature type="transmembrane region" description="Helical" evidence="6">
    <location>
        <begin position="354"/>
        <end position="376"/>
    </location>
</feature>
<dbReference type="GO" id="GO:0016020">
    <property type="term" value="C:membrane"/>
    <property type="evidence" value="ECO:0007669"/>
    <property type="project" value="UniProtKB-SubCell"/>
</dbReference>
<feature type="transmembrane region" description="Helical" evidence="6">
    <location>
        <begin position="131"/>
        <end position="154"/>
    </location>
</feature>